<dbReference type="GO" id="GO:0016705">
    <property type="term" value="F:oxidoreductase activity, acting on paired donors, with incorporation or reduction of molecular oxygen"/>
    <property type="evidence" value="ECO:0007669"/>
    <property type="project" value="UniProtKB-ARBA"/>
</dbReference>
<evidence type="ECO:0000256" key="4">
    <source>
        <dbReference type="ARBA" id="ARBA00023014"/>
    </source>
</evidence>
<dbReference type="AlphaFoldDB" id="A0A1C4YJ39"/>
<dbReference type="CDD" id="cd03467">
    <property type="entry name" value="Rieske"/>
    <property type="match status" value="1"/>
</dbReference>
<gene>
    <name evidence="7" type="ORF">GA0070618_4041</name>
</gene>
<dbReference type="PROSITE" id="PS51296">
    <property type="entry name" value="RIESKE"/>
    <property type="match status" value="1"/>
</dbReference>
<dbReference type="SUPFAM" id="SSF50022">
    <property type="entry name" value="ISP domain"/>
    <property type="match status" value="1"/>
</dbReference>
<keyword evidence="7" id="KW-0560">Oxidoreductase</keyword>
<name>A0A1C4YJ39_MICEC</name>
<feature type="domain" description="Rieske" evidence="6">
    <location>
        <begin position="67"/>
        <end position="159"/>
    </location>
</feature>
<dbReference type="GO" id="GO:0051213">
    <property type="term" value="F:dioxygenase activity"/>
    <property type="evidence" value="ECO:0007669"/>
    <property type="project" value="UniProtKB-KW"/>
</dbReference>
<organism evidence="7 8">
    <name type="scientific">Micromonospora echinospora</name>
    <name type="common">Micromonospora purpurea</name>
    <dbReference type="NCBI Taxonomy" id="1877"/>
    <lineage>
        <taxon>Bacteria</taxon>
        <taxon>Bacillati</taxon>
        <taxon>Actinomycetota</taxon>
        <taxon>Actinomycetes</taxon>
        <taxon>Micromonosporales</taxon>
        <taxon>Micromonosporaceae</taxon>
        <taxon>Micromonospora</taxon>
    </lineage>
</organism>
<dbReference type="PROSITE" id="PS51318">
    <property type="entry name" value="TAT"/>
    <property type="match status" value="1"/>
</dbReference>
<dbReference type="InterPro" id="IPR036922">
    <property type="entry name" value="Rieske_2Fe-2S_sf"/>
</dbReference>
<accession>A0A1C4YJ39</accession>
<keyword evidence="7" id="KW-0223">Dioxygenase</keyword>
<dbReference type="Pfam" id="PF00355">
    <property type="entry name" value="Rieske"/>
    <property type="match status" value="1"/>
</dbReference>
<dbReference type="InParanoid" id="A0A1C4YJ39"/>
<dbReference type="EMBL" id="LT607413">
    <property type="protein sequence ID" value="SCF20772.1"/>
    <property type="molecule type" value="Genomic_DNA"/>
</dbReference>
<sequence length="160" mass="15454">MSDDNGLTGPATRRTLLAGAGAVGAAVVLTACGGDDEPTGSGSAAPTSGGPGVSPSADAGGDRGAADAIVGTADVPVGGGVIFANKGVVVTQPSAGVFKGFSPICTHQKCPVSKIDGGTIICTCHNSRFSIEDGSVKGGPAKQPLPAKEIVVDGDQIRLA</sequence>
<dbReference type="Proteomes" id="UP000198253">
    <property type="component" value="Chromosome I"/>
</dbReference>
<dbReference type="GO" id="GO:0046872">
    <property type="term" value="F:metal ion binding"/>
    <property type="evidence" value="ECO:0007669"/>
    <property type="project" value="UniProtKB-KW"/>
</dbReference>
<evidence type="ECO:0000256" key="5">
    <source>
        <dbReference type="SAM" id="MobiDB-lite"/>
    </source>
</evidence>
<dbReference type="InterPro" id="IPR017941">
    <property type="entry name" value="Rieske_2Fe-2S"/>
</dbReference>
<feature type="compositionally biased region" description="Low complexity" evidence="5">
    <location>
        <begin position="39"/>
        <end position="59"/>
    </location>
</feature>
<feature type="region of interest" description="Disordered" evidence="5">
    <location>
        <begin position="36"/>
        <end position="65"/>
    </location>
</feature>
<dbReference type="Gene3D" id="2.102.10.10">
    <property type="entry name" value="Rieske [2Fe-2S] iron-sulphur domain"/>
    <property type="match status" value="1"/>
</dbReference>
<keyword evidence="1" id="KW-0001">2Fe-2S</keyword>
<evidence type="ECO:0000256" key="2">
    <source>
        <dbReference type="ARBA" id="ARBA00022723"/>
    </source>
</evidence>
<dbReference type="FunFam" id="2.102.10.10:FF:000016">
    <property type="entry name" value="Nitrite reductase/ring-hydroxylating ferredoxin subunit"/>
    <property type="match status" value="1"/>
</dbReference>
<reference evidence="8" key="1">
    <citation type="submission" date="2016-06" db="EMBL/GenBank/DDBJ databases">
        <authorList>
            <person name="Varghese N."/>
            <person name="Submissions Spin"/>
        </authorList>
    </citation>
    <scope>NUCLEOTIDE SEQUENCE [LARGE SCALE GENOMIC DNA]</scope>
    <source>
        <strain evidence="8">DSM 43816</strain>
    </source>
</reference>
<dbReference type="GO" id="GO:0004497">
    <property type="term" value="F:monooxygenase activity"/>
    <property type="evidence" value="ECO:0007669"/>
    <property type="project" value="UniProtKB-ARBA"/>
</dbReference>
<dbReference type="InterPro" id="IPR006311">
    <property type="entry name" value="TAT_signal"/>
</dbReference>
<protein>
    <submittedName>
        <fullName evidence="7">Ferredoxin subunit of nitrite reductase or a ring-hydroxylating dioxygenase</fullName>
    </submittedName>
</protein>
<evidence type="ECO:0000256" key="3">
    <source>
        <dbReference type="ARBA" id="ARBA00023004"/>
    </source>
</evidence>
<keyword evidence="2" id="KW-0479">Metal-binding</keyword>
<proteinExistence type="predicted"/>
<dbReference type="RefSeq" id="WP_088983021.1">
    <property type="nucleotide sequence ID" value="NZ_LT607413.1"/>
</dbReference>
<keyword evidence="8" id="KW-1185">Reference proteome</keyword>
<evidence type="ECO:0000259" key="6">
    <source>
        <dbReference type="PROSITE" id="PS51296"/>
    </source>
</evidence>
<dbReference type="GO" id="GO:0051537">
    <property type="term" value="F:2 iron, 2 sulfur cluster binding"/>
    <property type="evidence" value="ECO:0007669"/>
    <property type="project" value="UniProtKB-KW"/>
</dbReference>
<evidence type="ECO:0000313" key="8">
    <source>
        <dbReference type="Proteomes" id="UP000198253"/>
    </source>
</evidence>
<keyword evidence="4" id="KW-0411">Iron-sulfur</keyword>
<evidence type="ECO:0000313" key="7">
    <source>
        <dbReference type="EMBL" id="SCF20772.1"/>
    </source>
</evidence>
<keyword evidence="3" id="KW-0408">Iron</keyword>
<dbReference type="OrthoDB" id="25106at2"/>
<evidence type="ECO:0000256" key="1">
    <source>
        <dbReference type="ARBA" id="ARBA00022714"/>
    </source>
</evidence>